<dbReference type="Proteomes" id="UP001176961">
    <property type="component" value="Unassembled WGS sequence"/>
</dbReference>
<evidence type="ECO:0000256" key="1">
    <source>
        <dbReference type="SAM" id="MobiDB-lite"/>
    </source>
</evidence>
<dbReference type="EMBL" id="CATQJL010000001">
    <property type="protein sequence ID" value="CAJ0590058.1"/>
    <property type="molecule type" value="Genomic_DNA"/>
</dbReference>
<proteinExistence type="predicted"/>
<sequence>MARTRCPLEAIPKRRSRGPRFVEHYSKGLSQTGTEKSQGSKDNIIRIDKENRRTDEYLTRELKDSEVIHSKKRPFNYNEARASFTPVCKTTTLCVFGSPSLDSLAPSDKDGRTAREEMSIILKAPLCVNAWTRLSKLYVMCQEL</sequence>
<feature type="region of interest" description="Disordered" evidence="1">
    <location>
        <begin position="1"/>
        <end position="43"/>
    </location>
</feature>
<dbReference type="AlphaFoldDB" id="A0AA36DM09"/>
<keyword evidence="3" id="KW-1185">Reference proteome</keyword>
<name>A0AA36DM09_CYLNA</name>
<accession>A0AA36DM09</accession>
<organism evidence="2 3">
    <name type="scientific">Cylicocyclus nassatus</name>
    <name type="common">Nematode worm</name>
    <dbReference type="NCBI Taxonomy" id="53992"/>
    <lineage>
        <taxon>Eukaryota</taxon>
        <taxon>Metazoa</taxon>
        <taxon>Ecdysozoa</taxon>
        <taxon>Nematoda</taxon>
        <taxon>Chromadorea</taxon>
        <taxon>Rhabditida</taxon>
        <taxon>Rhabditina</taxon>
        <taxon>Rhabditomorpha</taxon>
        <taxon>Strongyloidea</taxon>
        <taxon>Strongylidae</taxon>
        <taxon>Cylicocyclus</taxon>
    </lineage>
</organism>
<protein>
    <submittedName>
        <fullName evidence="2">Uncharacterized protein</fullName>
    </submittedName>
</protein>
<reference evidence="2" key="1">
    <citation type="submission" date="2023-07" db="EMBL/GenBank/DDBJ databases">
        <authorList>
            <consortium name="CYATHOMIX"/>
        </authorList>
    </citation>
    <scope>NUCLEOTIDE SEQUENCE</scope>
    <source>
        <strain evidence="2">N/A</strain>
    </source>
</reference>
<feature type="compositionally biased region" description="Polar residues" evidence="1">
    <location>
        <begin position="28"/>
        <end position="41"/>
    </location>
</feature>
<evidence type="ECO:0000313" key="3">
    <source>
        <dbReference type="Proteomes" id="UP001176961"/>
    </source>
</evidence>
<gene>
    <name evidence="2" type="ORF">CYNAS_LOCUS2041</name>
</gene>
<comment type="caution">
    <text evidence="2">The sequence shown here is derived from an EMBL/GenBank/DDBJ whole genome shotgun (WGS) entry which is preliminary data.</text>
</comment>
<evidence type="ECO:0000313" key="2">
    <source>
        <dbReference type="EMBL" id="CAJ0590058.1"/>
    </source>
</evidence>